<keyword evidence="5 6" id="KW-0472">Membrane</keyword>
<dbReference type="PANTHER" id="PTHR12778">
    <property type="entry name" value="SOLUTE CARRIER FAMILY 33 ACETYL-COA TRANSPORTER -RELATED"/>
    <property type="match status" value="1"/>
</dbReference>
<organism evidence="7 8">
    <name type="scientific">Acropora cervicornis</name>
    <name type="common">Staghorn coral</name>
    <dbReference type="NCBI Taxonomy" id="6130"/>
    <lineage>
        <taxon>Eukaryota</taxon>
        <taxon>Metazoa</taxon>
        <taxon>Cnidaria</taxon>
        <taxon>Anthozoa</taxon>
        <taxon>Hexacorallia</taxon>
        <taxon>Scleractinia</taxon>
        <taxon>Astrocoeniina</taxon>
        <taxon>Acroporidae</taxon>
        <taxon>Acropora</taxon>
    </lineage>
</organism>
<evidence type="ECO:0000256" key="2">
    <source>
        <dbReference type="ARBA" id="ARBA00022448"/>
    </source>
</evidence>
<dbReference type="PANTHER" id="PTHR12778:SF10">
    <property type="entry name" value="MAJOR FACILITATOR SUPERFAMILY DOMAIN-CONTAINING PROTEIN 3"/>
    <property type="match status" value="1"/>
</dbReference>
<dbReference type="Proteomes" id="UP001249851">
    <property type="component" value="Unassembled WGS sequence"/>
</dbReference>
<feature type="transmembrane region" description="Helical" evidence="6">
    <location>
        <begin position="281"/>
        <end position="306"/>
    </location>
</feature>
<evidence type="ECO:0000256" key="5">
    <source>
        <dbReference type="ARBA" id="ARBA00023136"/>
    </source>
</evidence>
<dbReference type="InterPro" id="IPR036259">
    <property type="entry name" value="MFS_trans_sf"/>
</dbReference>
<dbReference type="InterPro" id="IPR011701">
    <property type="entry name" value="MFS"/>
</dbReference>
<keyword evidence="3 6" id="KW-0812">Transmembrane</keyword>
<protein>
    <submittedName>
        <fullName evidence="7">Major facilitator superfamily domain-containing protein 3</fullName>
    </submittedName>
</protein>
<feature type="transmembrane region" description="Helical" evidence="6">
    <location>
        <begin position="157"/>
        <end position="179"/>
    </location>
</feature>
<keyword evidence="2" id="KW-0813">Transport</keyword>
<dbReference type="SUPFAM" id="SSF103473">
    <property type="entry name" value="MFS general substrate transporter"/>
    <property type="match status" value="1"/>
</dbReference>
<evidence type="ECO:0000313" key="8">
    <source>
        <dbReference type="Proteomes" id="UP001249851"/>
    </source>
</evidence>
<accession>A0AAD9R267</accession>
<dbReference type="CDD" id="cd17485">
    <property type="entry name" value="MFS_MFSD3"/>
    <property type="match status" value="1"/>
</dbReference>
<dbReference type="AlphaFoldDB" id="A0AAD9R267"/>
<reference evidence="7" key="1">
    <citation type="journal article" date="2023" name="G3 (Bethesda)">
        <title>Whole genome assembly and annotation of the endangered Caribbean coral Acropora cervicornis.</title>
        <authorList>
            <person name="Selwyn J.D."/>
            <person name="Vollmer S.V."/>
        </authorList>
    </citation>
    <scope>NUCLEOTIDE SEQUENCE</scope>
    <source>
        <strain evidence="7">K2</strain>
    </source>
</reference>
<keyword evidence="8" id="KW-1185">Reference proteome</keyword>
<comment type="subcellular location">
    <subcellularLocation>
        <location evidence="1">Membrane</location>
        <topology evidence="1">Multi-pass membrane protein</topology>
    </subcellularLocation>
</comment>
<dbReference type="Pfam" id="PF07690">
    <property type="entry name" value="MFS_1"/>
    <property type="match status" value="1"/>
</dbReference>
<feature type="transmembrane region" description="Helical" evidence="6">
    <location>
        <begin position="96"/>
        <end position="115"/>
    </location>
</feature>
<comment type="caution">
    <text evidence="7">The sequence shown here is derived from an EMBL/GenBank/DDBJ whole genome shotgun (WGS) entry which is preliminary data.</text>
</comment>
<dbReference type="EMBL" id="JARQWQ010000006">
    <property type="protein sequence ID" value="KAK2571371.1"/>
    <property type="molecule type" value="Genomic_DNA"/>
</dbReference>
<feature type="transmembrane region" description="Helical" evidence="6">
    <location>
        <begin position="6"/>
        <end position="23"/>
    </location>
</feature>
<dbReference type="GO" id="GO:0022857">
    <property type="term" value="F:transmembrane transporter activity"/>
    <property type="evidence" value="ECO:0007669"/>
    <property type="project" value="InterPro"/>
</dbReference>
<sequence length="440" mass="48513">MADKKIVFLLILLYFGQGLPYGFQVKLLPLLLRKQNFSLSNVGLSRLLSLPWIFKFTVAPLVDNLWSLHSWIVAGSLAMSAICFLSAFVGVRNMHFLLISVLFMNLTTAVQDVAVDTFSISLLNPSDLGKGSTFQVVGYKVGVVCGSGLLAWLSTSLGWQFLFCLWGLYYILILSLLLLKSHYDTEHREREEVPFTASANMMIESKETNFKQDRNHKGDNILLWDNKTGSIEGRQILRTILQTPGFLWLLSYLLIYKMGEQGVVSMLPLFMIDQGIPHDQVVLLSGICGQVFSISGSIVGGWISCLQNGQRSWVISTLQYVSCARLLPVVAIWLLSQMALTKYSAVILECLLQFSGGIITTATFTLIMLSAKTSSEGTKASHSAALATAEVLGKLSMSAISGILVDIVGYRKYFGLCFVLSLLVVPVLQAGVNIPEKKEL</sequence>
<feature type="transmembrane region" description="Helical" evidence="6">
    <location>
        <begin position="383"/>
        <end position="407"/>
    </location>
</feature>
<dbReference type="InterPro" id="IPR004752">
    <property type="entry name" value="AmpG_permease/AT-1"/>
</dbReference>
<name>A0AAD9R267_ACRCE</name>
<dbReference type="Gene3D" id="1.20.1250.20">
    <property type="entry name" value="MFS general substrate transporter like domains"/>
    <property type="match status" value="1"/>
</dbReference>
<evidence type="ECO:0000256" key="6">
    <source>
        <dbReference type="SAM" id="Phobius"/>
    </source>
</evidence>
<keyword evidence="4 6" id="KW-1133">Transmembrane helix</keyword>
<feature type="transmembrane region" description="Helical" evidence="6">
    <location>
        <begin position="68"/>
        <end position="89"/>
    </location>
</feature>
<evidence type="ECO:0000256" key="3">
    <source>
        <dbReference type="ARBA" id="ARBA00022692"/>
    </source>
</evidence>
<feature type="transmembrane region" description="Helical" evidence="6">
    <location>
        <begin position="413"/>
        <end position="434"/>
    </location>
</feature>
<feature type="transmembrane region" description="Helical" evidence="6">
    <location>
        <begin position="318"/>
        <end position="340"/>
    </location>
</feature>
<reference evidence="7" key="2">
    <citation type="journal article" date="2023" name="Science">
        <title>Genomic signatures of disease resistance in endangered staghorn corals.</title>
        <authorList>
            <person name="Vollmer S.V."/>
            <person name="Selwyn J.D."/>
            <person name="Despard B.A."/>
            <person name="Roesel C.L."/>
        </authorList>
    </citation>
    <scope>NUCLEOTIDE SEQUENCE</scope>
    <source>
        <strain evidence="7">K2</strain>
    </source>
</reference>
<evidence type="ECO:0000313" key="7">
    <source>
        <dbReference type="EMBL" id="KAK2571371.1"/>
    </source>
</evidence>
<evidence type="ECO:0000256" key="4">
    <source>
        <dbReference type="ARBA" id="ARBA00022989"/>
    </source>
</evidence>
<evidence type="ECO:0000256" key="1">
    <source>
        <dbReference type="ARBA" id="ARBA00004141"/>
    </source>
</evidence>
<feature type="transmembrane region" description="Helical" evidence="6">
    <location>
        <begin position="346"/>
        <end position="371"/>
    </location>
</feature>
<proteinExistence type="predicted"/>
<dbReference type="GO" id="GO:0016020">
    <property type="term" value="C:membrane"/>
    <property type="evidence" value="ECO:0007669"/>
    <property type="project" value="UniProtKB-SubCell"/>
</dbReference>
<gene>
    <name evidence="7" type="ORF">P5673_003958</name>
</gene>